<dbReference type="EMBL" id="UYRT01005081">
    <property type="protein sequence ID" value="VDK37874.1"/>
    <property type="molecule type" value="Genomic_DNA"/>
</dbReference>
<reference evidence="3" key="1">
    <citation type="submission" date="2016-06" db="UniProtKB">
        <authorList>
            <consortium name="WormBaseParasite"/>
        </authorList>
    </citation>
    <scope>IDENTIFICATION</scope>
</reference>
<dbReference type="OrthoDB" id="10252009at2759"/>
<dbReference type="WBParaSite" id="GPUH_0000311301-mRNA-1">
    <property type="protein sequence ID" value="GPUH_0000311301-mRNA-1"/>
    <property type="gene ID" value="GPUH_0000311301"/>
</dbReference>
<dbReference type="PANTHER" id="PTHR46377">
    <property type="entry name" value="DUAL SPECIFICITY PROTEIN PHOSPHATASE 19"/>
    <property type="match status" value="1"/>
</dbReference>
<organism evidence="3">
    <name type="scientific">Gongylonema pulchrum</name>
    <dbReference type="NCBI Taxonomy" id="637853"/>
    <lineage>
        <taxon>Eukaryota</taxon>
        <taxon>Metazoa</taxon>
        <taxon>Ecdysozoa</taxon>
        <taxon>Nematoda</taxon>
        <taxon>Chromadorea</taxon>
        <taxon>Rhabditida</taxon>
        <taxon>Spirurina</taxon>
        <taxon>Spiruromorpha</taxon>
        <taxon>Spiruroidea</taxon>
        <taxon>Gongylonematidae</taxon>
        <taxon>Gongylonema</taxon>
    </lineage>
</organism>
<keyword evidence="2" id="KW-1185">Reference proteome</keyword>
<evidence type="ECO:0000313" key="1">
    <source>
        <dbReference type="EMBL" id="VDK37874.1"/>
    </source>
</evidence>
<evidence type="ECO:0000313" key="3">
    <source>
        <dbReference type="WBParaSite" id="GPUH_0000311301-mRNA-1"/>
    </source>
</evidence>
<dbReference type="PANTHER" id="PTHR46377:SF1">
    <property type="entry name" value="DUAL SPECIFICITY PROTEIN PHOSPHATASE 19"/>
    <property type="match status" value="1"/>
</dbReference>
<sequence>MTEKRTSDGGFAYIDDGNERKEGAIGKEVQEVEITFDQDANSNGFPKPSFEAASNRIALSNRQLKARLRRYNLGFVLDLNPDLQMANVSHGVILMAHNITHIINCATGVKNIFLGKIKYLTLDVLDLPWTNLEQYFDECHEFMRKAVDGGGNVCFCKYSFC</sequence>
<dbReference type="Gene3D" id="3.90.190.10">
    <property type="entry name" value="Protein tyrosine phosphatase superfamily"/>
    <property type="match status" value="1"/>
</dbReference>
<reference evidence="1 2" key="2">
    <citation type="submission" date="2018-11" db="EMBL/GenBank/DDBJ databases">
        <authorList>
            <consortium name="Pathogen Informatics"/>
        </authorList>
    </citation>
    <scope>NUCLEOTIDE SEQUENCE [LARGE SCALE GENOMIC DNA]</scope>
</reference>
<evidence type="ECO:0000313" key="2">
    <source>
        <dbReference type="Proteomes" id="UP000271098"/>
    </source>
</evidence>
<dbReference type="GO" id="GO:0005737">
    <property type="term" value="C:cytoplasm"/>
    <property type="evidence" value="ECO:0007669"/>
    <property type="project" value="TreeGrafter"/>
</dbReference>
<dbReference type="GO" id="GO:0008579">
    <property type="term" value="F:JUN kinase phosphatase activity"/>
    <property type="evidence" value="ECO:0007669"/>
    <property type="project" value="TreeGrafter"/>
</dbReference>
<dbReference type="Proteomes" id="UP000271098">
    <property type="component" value="Unassembled WGS sequence"/>
</dbReference>
<gene>
    <name evidence="1" type="ORF">GPUH_LOCUS3108</name>
</gene>
<proteinExistence type="predicted"/>
<protein>
    <submittedName>
        <fullName evidence="3">DSPc domain-containing protein</fullName>
    </submittedName>
</protein>
<dbReference type="CDD" id="cd14498">
    <property type="entry name" value="DSP"/>
    <property type="match status" value="1"/>
</dbReference>
<dbReference type="SUPFAM" id="SSF52799">
    <property type="entry name" value="(Phosphotyrosine protein) phosphatases II"/>
    <property type="match status" value="1"/>
</dbReference>
<name>A0A183D317_9BILA</name>
<dbReference type="AlphaFoldDB" id="A0A183D317"/>
<dbReference type="InterPro" id="IPR029021">
    <property type="entry name" value="Prot-tyrosine_phosphatase-like"/>
</dbReference>
<accession>A0A183D317</accession>